<dbReference type="InterPro" id="IPR011333">
    <property type="entry name" value="SKP1/BTB/POZ_sf"/>
</dbReference>
<keyword evidence="2" id="KW-0677">Repeat</keyword>
<evidence type="ECO:0000259" key="3">
    <source>
        <dbReference type="PROSITE" id="PS50097"/>
    </source>
</evidence>
<dbReference type="SMART" id="SM00612">
    <property type="entry name" value="Kelch"/>
    <property type="match status" value="4"/>
</dbReference>
<proteinExistence type="predicted"/>
<dbReference type="FunFam" id="1.25.40.420:FF:000001">
    <property type="entry name" value="Kelch-like family member 12"/>
    <property type="match status" value="1"/>
</dbReference>
<keyword evidence="4" id="KW-1185">Reference proteome</keyword>
<dbReference type="RefSeq" id="XP_019622946.1">
    <property type="nucleotide sequence ID" value="XM_019767387.1"/>
</dbReference>
<dbReference type="InterPro" id="IPR000210">
    <property type="entry name" value="BTB/POZ_dom"/>
</dbReference>
<dbReference type="KEGG" id="bbel:109468999"/>
<evidence type="ECO:0000313" key="5">
    <source>
        <dbReference type="RefSeq" id="XP_019622946.1"/>
    </source>
</evidence>
<dbReference type="Pfam" id="PF07707">
    <property type="entry name" value="BACK"/>
    <property type="match status" value="1"/>
</dbReference>
<dbReference type="InterPro" id="IPR006652">
    <property type="entry name" value="Kelch_1"/>
</dbReference>
<dbReference type="Pfam" id="PF00651">
    <property type="entry name" value="BTB"/>
    <property type="match status" value="1"/>
</dbReference>
<accession>A0A6P4Z067</accession>
<organism evidence="4 5">
    <name type="scientific">Branchiostoma belcheri</name>
    <name type="common">Amphioxus</name>
    <dbReference type="NCBI Taxonomy" id="7741"/>
    <lineage>
        <taxon>Eukaryota</taxon>
        <taxon>Metazoa</taxon>
        <taxon>Chordata</taxon>
        <taxon>Cephalochordata</taxon>
        <taxon>Leptocardii</taxon>
        <taxon>Amphioxiformes</taxon>
        <taxon>Branchiostomatidae</taxon>
        <taxon>Branchiostoma</taxon>
    </lineage>
</organism>
<protein>
    <submittedName>
        <fullName evidence="5">Kelch-like protein 21</fullName>
    </submittedName>
</protein>
<evidence type="ECO:0000313" key="4">
    <source>
        <dbReference type="Proteomes" id="UP000515135"/>
    </source>
</evidence>
<dbReference type="SMART" id="SM00225">
    <property type="entry name" value="BTB"/>
    <property type="match status" value="1"/>
</dbReference>
<dbReference type="PANTHER" id="PTHR24412">
    <property type="entry name" value="KELCH PROTEIN"/>
    <property type="match status" value="1"/>
</dbReference>
<dbReference type="GeneID" id="109468999"/>
<dbReference type="SUPFAM" id="SSF117281">
    <property type="entry name" value="Kelch motif"/>
    <property type="match status" value="1"/>
</dbReference>
<evidence type="ECO:0000256" key="2">
    <source>
        <dbReference type="ARBA" id="ARBA00022737"/>
    </source>
</evidence>
<reference evidence="5" key="1">
    <citation type="submission" date="2025-08" db="UniProtKB">
        <authorList>
            <consortium name="RefSeq"/>
        </authorList>
    </citation>
    <scope>IDENTIFICATION</scope>
    <source>
        <tissue evidence="5">Gonad</tissue>
    </source>
</reference>
<name>A0A6P4Z067_BRABE</name>
<dbReference type="PIRSF" id="PIRSF037037">
    <property type="entry name" value="Kelch-like_protein_gigaxonin"/>
    <property type="match status" value="1"/>
</dbReference>
<dbReference type="SUPFAM" id="SSF54695">
    <property type="entry name" value="POZ domain"/>
    <property type="match status" value="1"/>
</dbReference>
<dbReference type="Gene3D" id="1.25.40.420">
    <property type="match status" value="1"/>
</dbReference>
<dbReference type="Gene3D" id="2.120.10.80">
    <property type="entry name" value="Kelch-type beta propeller"/>
    <property type="match status" value="1"/>
</dbReference>
<dbReference type="Gene3D" id="3.30.710.10">
    <property type="entry name" value="Potassium Channel Kv1.1, Chain A"/>
    <property type="match status" value="1"/>
</dbReference>
<dbReference type="InterPro" id="IPR017096">
    <property type="entry name" value="BTB-kelch_protein"/>
</dbReference>
<feature type="domain" description="BTB" evidence="3">
    <location>
        <begin position="127"/>
        <end position="195"/>
    </location>
</feature>
<dbReference type="InterPro" id="IPR015915">
    <property type="entry name" value="Kelch-typ_b-propeller"/>
</dbReference>
<sequence length="670" mass="76043">MPGDDLKKQFQVKMSRYLPALLPGHTPKVPALPPNVIVEGGLVCTFLPNGNMDFEDEGHGQLVLDGLRRLREEPKVANDVNCIVKYIFEDHWTADVISGEFGSCSDARDQKLVLQALGDLRLCGKYANISLCSDDGGIVEGHRVVLAAACPYFDAMFLREFQEEGKQSIDIQEVPTQTLKLVTEFVYSGKAVLTEELVETALHAACLFQVRSLTKACCKFLERQLDNSNCVAVLSLSDMYACTDLEEKARSYILQNFFWASESEDFVLLPCHMLISLITDKRLTLNRESIYEAVIRWVRHDTQSRQQHLPELLENVGLHLLNEGYIMTNLDSESLILRSNRALALSAQVKKRLWDHKKTACMEDVMVILGGSGYEDDPMKLHVVMAMEWYNPVSRRWGILARLPPGMYDTCLMADAIDSDIYVVSTAEEPVKFCQAWRYSVVNDTWKTLPPMTQYRQAYFRVVALNGQIYVLGNDRELSHQQPCEKYNPNYNTWTTVDPPPKTLKKFSVAVCNSRLFAMGFAATSDEVEILSLDPKTDTWQEEYTPSFKPRRKSFHTICVKNLIYFIGMSGSKVDAYDPERHEWVKVAPLNGDHWMGAMTVIHGKIFISGGRSRQRYLTENVECYYPESDKWRVAAEMPILRRGHKCLTVAKPVGKEDKCSMPSVICSIS</sequence>
<dbReference type="Pfam" id="PF01344">
    <property type="entry name" value="Kelch_1"/>
    <property type="match status" value="1"/>
</dbReference>
<gene>
    <name evidence="5" type="primary">LOC109468999</name>
</gene>
<dbReference type="PROSITE" id="PS50097">
    <property type="entry name" value="BTB"/>
    <property type="match status" value="1"/>
</dbReference>
<evidence type="ECO:0000256" key="1">
    <source>
        <dbReference type="ARBA" id="ARBA00022441"/>
    </source>
</evidence>
<dbReference type="AlphaFoldDB" id="A0A6P4Z067"/>
<dbReference type="OrthoDB" id="1022638at2759"/>
<dbReference type="Proteomes" id="UP000515135">
    <property type="component" value="Unplaced"/>
</dbReference>
<keyword evidence="1" id="KW-0880">Kelch repeat</keyword>
<dbReference type="InterPro" id="IPR011705">
    <property type="entry name" value="BACK"/>
</dbReference>
<dbReference type="SMART" id="SM00875">
    <property type="entry name" value="BACK"/>
    <property type="match status" value="1"/>
</dbReference>
<dbReference type="PANTHER" id="PTHR24412:SF499">
    <property type="entry name" value="KELCH REPEAT AND BTB DOMAIN-CONTAINING PROTEIN 8-LIKE ISOFORM X1"/>
    <property type="match status" value="1"/>
</dbReference>